<comment type="caution">
    <text evidence="1">The sequence shown here is derived from an EMBL/GenBank/DDBJ whole genome shotgun (WGS) entry which is preliminary data.</text>
</comment>
<proteinExistence type="predicted"/>
<evidence type="ECO:0000313" key="2">
    <source>
        <dbReference type="Proteomes" id="UP001060085"/>
    </source>
</evidence>
<organism evidence="1 2">
    <name type="scientific">Catharanthus roseus</name>
    <name type="common">Madagascar periwinkle</name>
    <name type="synonym">Vinca rosea</name>
    <dbReference type="NCBI Taxonomy" id="4058"/>
    <lineage>
        <taxon>Eukaryota</taxon>
        <taxon>Viridiplantae</taxon>
        <taxon>Streptophyta</taxon>
        <taxon>Embryophyta</taxon>
        <taxon>Tracheophyta</taxon>
        <taxon>Spermatophyta</taxon>
        <taxon>Magnoliopsida</taxon>
        <taxon>eudicotyledons</taxon>
        <taxon>Gunneridae</taxon>
        <taxon>Pentapetalae</taxon>
        <taxon>asterids</taxon>
        <taxon>lamiids</taxon>
        <taxon>Gentianales</taxon>
        <taxon>Apocynaceae</taxon>
        <taxon>Rauvolfioideae</taxon>
        <taxon>Vinceae</taxon>
        <taxon>Catharanthinae</taxon>
        <taxon>Catharanthus</taxon>
    </lineage>
</organism>
<reference evidence="2" key="1">
    <citation type="journal article" date="2023" name="Nat. Plants">
        <title>Single-cell RNA sequencing provides a high-resolution roadmap for understanding the multicellular compartmentation of specialized metabolism.</title>
        <authorList>
            <person name="Sun S."/>
            <person name="Shen X."/>
            <person name="Li Y."/>
            <person name="Li Y."/>
            <person name="Wang S."/>
            <person name="Li R."/>
            <person name="Zhang H."/>
            <person name="Shen G."/>
            <person name="Guo B."/>
            <person name="Wei J."/>
            <person name="Xu J."/>
            <person name="St-Pierre B."/>
            <person name="Chen S."/>
            <person name="Sun C."/>
        </authorList>
    </citation>
    <scope>NUCLEOTIDE SEQUENCE [LARGE SCALE GENOMIC DNA]</scope>
</reference>
<evidence type="ECO:0000313" key="1">
    <source>
        <dbReference type="EMBL" id="KAI5667706.1"/>
    </source>
</evidence>
<sequence>MKVKLGSITRAQRKQLKLQEDNGMIVYMVEVLKRKVDEFEDLGKDLDLIHQAKEDTYQSGLIMSMDGHMRTQYNQEGTSDPSRMNLNESLRSMHQSIEKLARDVQDLKKAWHDDNLYEEYGDNPHVGQAYHGGYYGNQQGGKALDKIKWKVPTFKGENDTNVFLEWERSVENLFRVQN</sequence>
<keyword evidence="2" id="KW-1185">Reference proteome</keyword>
<dbReference type="Proteomes" id="UP001060085">
    <property type="component" value="Linkage Group LG04"/>
</dbReference>
<name>A0ACC0B4Z5_CATRO</name>
<accession>A0ACC0B4Z5</accession>
<gene>
    <name evidence="1" type="ORF">M9H77_17559</name>
</gene>
<dbReference type="EMBL" id="CM044704">
    <property type="protein sequence ID" value="KAI5667706.1"/>
    <property type="molecule type" value="Genomic_DNA"/>
</dbReference>
<protein>
    <submittedName>
        <fullName evidence="1">Uncharacterized protein</fullName>
    </submittedName>
</protein>